<dbReference type="Pfam" id="PF00011">
    <property type="entry name" value="HSP20"/>
    <property type="match status" value="1"/>
</dbReference>
<name>A0AAV1LAR4_9NEOP</name>
<dbReference type="InterPro" id="IPR002068">
    <property type="entry name" value="A-crystallin/Hsp20_dom"/>
</dbReference>
<comment type="similarity">
    <text evidence="1 2">Belongs to the small heat shock protein (HSP20) family.</text>
</comment>
<reference evidence="4 5" key="1">
    <citation type="submission" date="2023-11" db="EMBL/GenBank/DDBJ databases">
        <authorList>
            <person name="Hedman E."/>
            <person name="Englund M."/>
            <person name="Stromberg M."/>
            <person name="Nyberg Akerstrom W."/>
            <person name="Nylinder S."/>
            <person name="Jareborg N."/>
            <person name="Kallberg Y."/>
            <person name="Kronander E."/>
        </authorList>
    </citation>
    <scope>NUCLEOTIDE SEQUENCE [LARGE SCALE GENOMIC DNA]</scope>
</reference>
<dbReference type="InterPro" id="IPR008978">
    <property type="entry name" value="HSP20-like_chaperone"/>
</dbReference>
<dbReference type="Proteomes" id="UP001314205">
    <property type="component" value="Unassembled WGS sequence"/>
</dbReference>
<dbReference type="GO" id="GO:0051082">
    <property type="term" value="F:unfolded protein binding"/>
    <property type="evidence" value="ECO:0007669"/>
    <property type="project" value="TreeGrafter"/>
</dbReference>
<evidence type="ECO:0000313" key="4">
    <source>
        <dbReference type="EMBL" id="CAK1591127.1"/>
    </source>
</evidence>
<feature type="domain" description="SHSP" evidence="3">
    <location>
        <begin position="77"/>
        <end position="185"/>
    </location>
</feature>
<dbReference type="GO" id="GO:0005634">
    <property type="term" value="C:nucleus"/>
    <property type="evidence" value="ECO:0007669"/>
    <property type="project" value="TreeGrafter"/>
</dbReference>
<dbReference type="PRINTS" id="PR00299">
    <property type="entry name" value="ACRYSTALLIN"/>
</dbReference>
<organism evidence="4 5">
    <name type="scientific">Parnassius mnemosyne</name>
    <name type="common">clouded apollo</name>
    <dbReference type="NCBI Taxonomy" id="213953"/>
    <lineage>
        <taxon>Eukaryota</taxon>
        <taxon>Metazoa</taxon>
        <taxon>Ecdysozoa</taxon>
        <taxon>Arthropoda</taxon>
        <taxon>Hexapoda</taxon>
        <taxon>Insecta</taxon>
        <taxon>Pterygota</taxon>
        <taxon>Neoptera</taxon>
        <taxon>Endopterygota</taxon>
        <taxon>Lepidoptera</taxon>
        <taxon>Glossata</taxon>
        <taxon>Ditrysia</taxon>
        <taxon>Papilionoidea</taxon>
        <taxon>Papilionidae</taxon>
        <taxon>Parnassiinae</taxon>
        <taxon>Parnassini</taxon>
        <taxon>Parnassius</taxon>
        <taxon>Driopa</taxon>
    </lineage>
</organism>
<dbReference type="GO" id="GO:0042026">
    <property type="term" value="P:protein refolding"/>
    <property type="evidence" value="ECO:0007669"/>
    <property type="project" value="TreeGrafter"/>
</dbReference>
<evidence type="ECO:0000259" key="3">
    <source>
        <dbReference type="PROSITE" id="PS01031"/>
    </source>
</evidence>
<gene>
    <name evidence="4" type="ORF">PARMNEM_LOCUS11401</name>
</gene>
<dbReference type="SUPFAM" id="SSF49764">
    <property type="entry name" value="HSP20-like chaperones"/>
    <property type="match status" value="1"/>
</dbReference>
<dbReference type="InterPro" id="IPR001436">
    <property type="entry name" value="Alpha-crystallin/sHSP_animal"/>
</dbReference>
<dbReference type="PANTHER" id="PTHR45640:SF26">
    <property type="entry name" value="RE23625P"/>
    <property type="match status" value="1"/>
</dbReference>
<dbReference type="AlphaFoldDB" id="A0AAV1LAR4"/>
<comment type="caution">
    <text evidence="4">The sequence shown here is derived from an EMBL/GenBank/DDBJ whole genome shotgun (WGS) entry which is preliminary data.</text>
</comment>
<accession>A0AAV1LAR4</accession>
<sequence>MCDSVSQRHIPVTTTSQAMFDNDFLALKQRFINEMQRMDQEITRFSTNLMNLYDLTPSEHCSLRADSMSIRTDPASQWEMITNSPLVEGEGDNKSLKLQFDLSQFEPTEVKVSIMNDILLVQASHEERTPDCTIFREYAREVQLPKGLDPDVIASFLSRDGVLTVQAPLPIPVKVIGDRASVTNKYNNGSQGSCS</sequence>
<protein>
    <recommendedName>
        <fullName evidence="3">SHSP domain-containing protein</fullName>
    </recommendedName>
</protein>
<keyword evidence="5" id="KW-1185">Reference proteome</keyword>
<evidence type="ECO:0000313" key="5">
    <source>
        <dbReference type="Proteomes" id="UP001314205"/>
    </source>
</evidence>
<dbReference type="PROSITE" id="PS01031">
    <property type="entry name" value="SHSP"/>
    <property type="match status" value="1"/>
</dbReference>
<dbReference type="GO" id="GO:0005737">
    <property type="term" value="C:cytoplasm"/>
    <property type="evidence" value="ECO:0007669"/>
    <property type="project" value="TreeGrafter"/>
</dbReference>
<dbReference type="Gene3D" id="2.60.40.790">
    <property type="match status" value="1"/>
</dbReference>
<proteinExistence type="inferred from homology"/>
<evidence type="ECO:0000256" key="1">
    <source>
        <dbReference type="PROSITE-ProRule" id="PRU00285"/>
    </source>
</evidence>
<dbReference type="EMBL" id="CAVLGL010000086">
    <property type="protein sequence ID" value="CAK1591127.1"/>
    <property type="molecule type" value="Genomic_DNA"/>
</dbReference>
<evidence type="ECO:0000256" key="2">
    <source>
        <dbReference type="RuleBase" id="RU003616"/>
    </source>
</evidence>
<dbReference type="CDD" id="cd06526">
    <property type="entry name" value="metazoan_ACD"/>
    <property type="match status" value="1"/>
</dbReference>
<dbReference type="PANTHER" id="PTHR45640">
    <property type="entry name" value="HEAT SHOCK PROTEIN HSP-12.2-RELATED"/>
    <property type="match status" value="1"/>
</dbReference>
<dbReference type="GO" id="GO:0009408">
    <property type="term" value="P:response to heat"/>
    <property type="evidence" value="ECO:0007669"/>
    <property type="project" value="TreeGrafter"/>
</dbReference>